<dbReference type="SUPFAM" id="SSF55811">
    <property type="entry name" value="Nudix"/>
    <property type="match status" value="1"/>
</dbReference>
<keyword evidence="1" id="KW-0378">Hydrolase</keyword>
<dbReference type="STRING" id="1802223.A2358_02410"/>
<evidence type="ECO:0000256" key="1">
    <source>
        <dbReference type="ARBA" id="ARBA00022801"/>
    </source>
</evidence>
<dbReference type="AlphaFoldDB" id="A0A1G2ITF6"/>
<sequence>MEEKQRAKVGVGIMILKDNKVLLGKRNDDAEKASSDLHGEGTWTMPGGKLDFHETLKDGACREVLEEIGVKISPENLKVISVADEIVPDNHYVTIGFLCENFEGEPKIMEPEEITEWKWYNLDSLPEKVFPPSMKMIKAYLNNKIYN</sequence>
<dbReference type="GO" id="GO:0035539">
    <property type="term" value="F:8-oxo-7,8-dihydrodeoxyguanosine triphosphate pyrophosphatase activity"/>
    <property type="evidence" value="ECO:0007669"/>
    <property type="project" value="TreeGrafter"/>
</dbReference>
<evidence type="ECO:0000313" key="4">
    <source>
        <dbReference type="Proteomes" id="UP000178650"/>
    </source>
</evidence>
<dbReference type="PROSITE" id="PS00893">
    <property type="entry name" value="NUDIX_BOX"/>
    <property type="match status" value="1"/>
</dbReference>
<name>A0A1G2ITF6_9BACT</name>
<proteinExistence type="predicted"/>
<evidence type="ECO:0000259" key="2">
    <source>
        <dbReference type="PROSITE" id="PS51462"/>
    </source>
</evidence>
<dbReference type="PROSITE" id="PS51462">
    <property type="entry name" value="NUDIX"/>
    <property type="match status" value="1"/>
</dbReference>
<dbReference type="Proteomes" id="UP000178650">
    <property type="component" value="Unassembled WGS sequence"/>
</dbReference>
<dbReference type="InterPro" id="IPR015797">
    <property type="entry name" value="NUDIX_hydrolase-like_dom_sf"/>
</dbReference>
<comment type="caution">
    <text evidence="3">The sequence shown here is derived from an EMBL/GenBank/DDBJ whole genome shotgun (WGS) entry which is preliminary data.</text>
</comment>
<dbReference type="EMBL" id="MHPJ01000026">
    <property type="protein sequence ID" value="OGZ78179.1"/>
    <property type="molecule type" value="Genomic_DNA"/>
</dbReference>
<gene>
    <name evidence="3" type="ORF">A2358_02410</name>
</gene>
<evidence type="ECO:0000313" key="3">
    <source>
        <dbReference type="EMBL" id="OGZ78179.1"/>
    </source>
</evidence>
<dbReference type="Gene3D" id="3.90.79.10">
    <property type="entry name" value="Nucleoside Triphosphate Pyrophosphohydrolase"/>
    <property type="match status" value="1"/>
</dbReference>
<dbReference type="GO" id="GO:0005829">
    <property type="term" value="C:cytosol"/>
    <property type="evidence" value="ECO:0007669"/>
    <property type="project" value="TreeGrafter"/>
</dbReference>
<dbReference type="PANTHER" id="PTHR16099:SF5">
    <property type="entry name" value="NUCLEOTIDE TRIPHOSPHATE DIPHOSPHATASE NUDT15"/>
    <property type="match status" value="1"/>
</dbReference>
<dbReference type="PANTHER" id="PTHR16099">
    <property type="entry name" value="8-OXO-DGTP DIPHOSPHATES NUDT15"/>
    <property type="match status" value="1"/>
</dbReference>
<accession>A0A1G2ITF6</accession>
<dbReference type="Pfam" id="PF00293">
    <property type="entry name" value="NUDIX"/>
    <property type="match status" value="1"/>
</dbReference>
<feature type="domain" description="Nudix hydrolase" evidence="2">
    <location>
        <begin position="6"/>
        <end position="144"/>
    </location>
</feature>
<organism evidence="3 4">
    <name type="scientific">Candidatus Staskawiczbacteria bacterium RIFOXYB1_FULL_37_44</name>
    <dbReference type="NCBI Taxonomy" id="1802223"/>
    <lineage>
        <taxon>Bacteria</taxon>
        <taxon>Candidatus Staskawicziibacteriota</taxon>
    </lineage>
</organism>
<reference evidence="3 4" key="1">
    <citation type="journal article" date="2016" name="Nat. Commun.">
        <title>Thousands of microbial genomes shed light on interconnected biogeochemical processes in an aquifer system.</title>
        <authorList>
            <person name="Anantharaman K."/>
            <person name="Brown C.T."/>
            <person name="Hug L.A."/>
            <person name="Sharon I."/>
            <person name="Castelle C.J."/>
            <person name="Probst A.J."/>
            <person name="Thomas B.C."/>
            <person name="Singh A."/>
            <person name="Wilkins M.J."/>
            <person name="Karaoz U."/>
            <person name="Brodie E.L."/>
            <person name="Williams K.H."/>
            <person name="Hubbard S.S."/>
            <person name="Banfield J.F."/>
        </authorList>
    </citation>
    <scope>NUCLEOTIDE SEQUENCE [LARGE SCALE GENOMIC DNA]</scope>
</reference>
<dbReference type="CDD" id="cd04678">
    <property type="entry name" value="NUDIX_MTH2_Nudt15"/>
    <property type="match status" value="1"/>
</dbReference>
<dbReference type="InterPro" id="IPR000086">
    <property type="entry name" value="NUDIX_hydrolase_dom"/>
</dbReference>
<dbReference type="InterPro" id="IPR020084">
    <property type="entry name" value="NUDIX_hydrolase_CS"/>
</dbReference>
<protein>
    <recommendedName>
        <fullName evidence="2">Nudix hydrolase domain-containing protein</fullName>
    </recommendedName>
</protein>
<dbReference type="GO" id="GO:0006203">
    <property type="term" value="P:dGTP catabolic process"/>
    <property type="evidence" value="ECO:0007669"/>
    <property type="project" value="TreeGrafter"/>
</dbReference>